<protein>
    <submittedName>
        <fullName evidence="1">C6 transcription factor</fullName>
    </submittedName>
</protein>
<dbReference type="EMBL" id="PXOA01000346">
    <property type="protein sequence ID" value="RFU76494.1"/>
    <property type="molecule type" value="Genomic_DNA"/>
</dbReference>
<sequence length="336" mass="37603">MSAILCLAAMHLAILYPQNTKYSHASMQLMAKTVQLFRKNLARSLTKDHCEALMVGARSADSVPGLDLAQDQLFLLSPGIIQVWFQAMPIFIDEGSVFTQIIHQNPRFHIENALLRTGEDPARFVEPFMSIWDDLRHQSRGGTTVETDVGGPTFYAWHLLFGLEVKLSCRSSISCAETSASMSGVDERKNLEHIKEIVTEVTTACSLTDVSDAPVDPSPQSARSSFENIIRRMSPLLYCASLKSTSNAAIHSSIMSLEANIEQLFYGFPILCCGPFAKLMVDGDSRALIFLCHFYRAARTLLTPERCWWACVRSRAMEELILEELKYREVDVSLNI</sequence>
<dbReference type="OrthoDB" id="416217at2759"/>
<proteinExistence type="predicted"/>
<comment type="caution">
    <text evidence="1">The sequence shown here is derived from an EMBL/GenBank/DDBJ whole genome shotgun (WGS) entry which is preliminary data.</text>
</comment>
<name>A0A395NKP3_TRIAR</name>
<dbReference type="AlphaFoldDB" id="A0A395NKP3"/>
<accession>A0A395NKP3</accession>
<organism evidence="1 2">
    <name type="scientific">Trichoderma arundinaceum</name>
    <dbReference type="NCBI Taxonomy" id="490622"/>
    <lineage>
        <taxon>Eukaryota</taxon>
        <taxon>Fungi</taxon>
        <taxon>Dikarya</taxon>
        <taxon>Ascomycota</taxon>
        <taxon>Pezizomycotina</taxon>
        <taxon>Sordariomycetes</taxon>
        <taxon>Hypocreomycetidae</taxon>
        <taxon>Hypocreales</taxon>
        <taxon>Hypocreaceae</taxon>
        <taxon>Trichoderma</taxon>
    </lineage>
</organism>
<keyword evidence="2" id="KW-1185">Reference proteome</keyword>
<dbReference type="Proteomes" id="UP000266272">
    <property type="component" value="Unassembled WGS sequence"/>
</dbReference>
<evidence type="ECO:0000313" key="1">
    <source>
        <dbReference type="EMBL" id="RFU76494.1"/>
    </source>
</evidence>
<dbReference type="STRING" id="490622.A0A395NKP3"/>
<gene>
    <name evidence="1" type="ORF">TARUN_5741</name>
</gene>
<reference evidence="1 2" key="1">
    <citation type="journal article" date="2018" name="PLoS Pathog.">
        <title>Evolution of structural diversity of trichothecenes, a family of toxins produced by plant pathogenic and entomopathogenic fungi.</title>
        <authorList>
            <person name="Proctor R.H."/>
            <person name="McCormick S.P."/>
            <person name="Kim H.S."/>
            <person name="Cardoza R.E."/>
            <person name="Stanley A.M."/>
            <person name="Lindo L."/>
            <person name="Kelly A."/>
            <person name="Brown D.W."/>
            <person name="Lee T."/>
            <person name="Vaughan M.M."/>
            <person name="Alexander N.J."/>
            <person name="Busman M."/>
            <person name="Gutierrez S."/>
        </authorList>
    </citation>
    <scope>NUCLEOTIDE SEQUENCE [LARGE SCALE GENOMIC DNA]</scope>
    <source>
        <strain evidence="1 2">IBT 40837</strain>
    </source>
</reference>
<evidence type="ECO:0000313" key="2">
    <source>
        <dbReference type="Proteomes" id="UP000266272"/>
    </source>
</evidence>